<evidence type="ECO:0000256" key="3">
    <source>
        <dbReference type="ARBA" id="ARBA00022857"/>
    </source>
</evidence>
<evidence type="ECO:0000259" key="4">
    <source>
        <dbReference type="SMART" id="SM00822"/>
    </source>
</evidence>
<protein>
    <submittedName>
        <fullName evidence="5">NAD+-dependent L-xylulose reductase</fullName>
    </submittedName>
</protein>
<dbReference type="InterPro" id="IPR057326">
    <property type="entry name" value="KR_dom"/>
</dbReference>
<dbReference type="PANTHER" id="PTHR44252">
    <property type="entry name" value="D-ERYTHRULOSE REDUCTASE"/>
    <property type="match status" value="1"/>
</dbReference>
<dbReference type="Proteomes" id="UP001363151">
    <property type="component" value="Unassembled WGS sequence"/>
</dbReference>
<comment type="caution">
    <text evidence="5">The sequence shown here is derived from an EMBL/GenBank/DDBJ whole genome shotgun (WGS) entry which is preliminary data.</text>
</comment>
<reference evidence="5 6" key="1">
    <citation type="submission" date="2024-03" db="EMBL/GenBank/DDBJ databases">
        <title>Aureococcus anophagefferens CCMP1851 and Kratosvirus quantuckense: Draft genome of a second virus-susceptible host strain in the model system.</title>
        <authorList>
            <person name="Chase E."/>
            <person name="Truchon A.R."/>
            <person name="Schepens W."/>
            <person name="Wilhelm S.W."/>
        </authorList>
    </citation>
    <scope>NUCLEOTIDE SEQUENCE [LARGE SCALE GENOMIC DNA]</scope>
    <source>
        <strain evidence="5 6">CCMP1851</strain>
    </source>
</reference>
<proteinExistence type="inferred from homology"/>
<dbReference type="InterPro" id="IPR020904">
    <property type="entry name" value="Sc_DH/Rdtase_CS"/>
</dbReference>
<name>A0ABR1FWI1_AURAN</name>
<dbReference type="EMBL" id="JBBJCI010000216">
    <property type="protein sequence ID" value="KAK7240125.1"/>
    <property type="molecule type" value="Genomic_DNA"/>
</dbReference>
<gene>
    <name evidence="5" type="ORF">SO694_00117063</name>
</gene>
<dbReference type="PRINTS" id="PR00080">
    <property type="entry name" value="SDRFAMILY"/>
</dbReference>
<keyword evidence="6" id="KW-1185">Reference proteome</keyword>
<organism evidence="5 6">
    <name type="scientific">Aureococcus anophagefferens</name>
    <name type="common">Harmful bloom alga</name>
    <dbReference type="NCBI Taxonomy" id="44056"/>
    <lineage>
        <taxon>Eukaryota</taxon>
        <taxon>Sar</taxon>
        <taxon>Stramenopiles</taxon>
        <taxon>Ochrophyta</taxon>
        <taxon>Pelagophyceae</taxon>
        <taxon>Pelagomonadales</taxon>
        <taxon>Pelagomonadaceae</taxon>
        <taxon>Aureococcus</taxon>
    </lineage>
</organism>
<dbReference type="SMART" id="SM00822">
    <property type="entry name" value="PKS_KR"/>
    <property type="match status" value="1"/>
</dbReference>
<dbReference type="PRINTS" id="PR00081">
    <property type="entry name" value="GDHRDH"/>
</dbReference>
<dbReference type="Gene3D" id="3.40.50.720">
    <property type="entry name" value="NAD(P)-binding Rossmann-like Domain"/>
    <property type="match status" value="1"/>
</dbReference>
<evidence type="ECO:0000313" key="5">
    <source>
        <dbReference type="EMBL" id="KAK7240125.1"/>
    </source>
</evidence>
<accession>A0ABR1FWI1</accession>
<dbReference type="PROSITE" id="PS00061">
    <property type="entry name" value="ADH_SHORT"/>
    <property type="match status" value="1"/>
</dbReference>
<feature type="domain" description="Ketoreductase" evidence="4">
    <location>
        <begin position="43"/>
        <end position="226"/>
    </location>
</feature>
<evidence type="ECO:0000256" key="1">
    <source>
        <dbReference type="ARBA" id="ARBA00006484"/>
    </source>
</evidence>
<keyword evidence="3" id="KW-0521">NADP</keyword>
<evidence type="ECO:0000313" key="6">
    <source>
        <dbReference type="Proteomes" id="UP001363151"/>
    </source>
</evidence>
<evidence type="ECO:0000256" key="2">
    <source>
        <dbReference type="ARBA" id="ARBA00011881"/>
    </source>
</evidence>
<dbReference type="PANTHER" id="PTHR44252:SF3">
    <property type="entry name" value="D-ERYTHRULOSE REDUCTASE-RELATED"/>
    <property type="match status" value="1"/>
</dbReference>
<comment type="subunit">
    <text evidence="2">Homotetramer.</text>
</comment>
<comment type="similarity">
    <text evidence="1">Belongs to the short-chain dehydrogenases/reductases (SDR) family.</text>
</comment>
<sequence>MDESSESASKPPTTASSAASTTMFAHLSNAVAGKDASLSFGGRKALVTGAGKGIGKTVAGALVKCGCVVVGVARTAEDLEACKREFGANFVPLVADLSDAAACSKAGADAWALGGGGGVDLVVNCAGTGATQKFLDVTVEAWDTVMNVNCRAAMFVTQAVAKKWAETPAAPGRAVVNVSSVPSGIAGMPERAAYCSSKGALNQLTRVMALELGASLGVRVNAVSPTVTMTPMGREAWADPAKSGPMLAHIPLGRFPEPSDVADAVLWLLSDACKMVHGANLPVDGGYSAIGGACLPLSD</sequence>
<dbReference type="SUPFAM" id="SSF51735">
    <property type="entry name" value="NAD(P)-binding Rossmann-fold domains"/>
    <property type="match status" value="1"/>
</dbReference>
<dbReference type="InterPro" id="IPR002347">
    <property type="entry name" value="SDR_fam"/>
</dbReference>
<dbReference type="Pfam" id="PF13561">
    <property type="entry name" value="adh_short_C2"/>
    <property type="match status" value="1"/>
</dbReference>
<dbReference type="InterPro" id="IPR051737">
    <property type="entry name" value="L-xylulose/Carbonyl_redctase"/>
</dbReference>
<dbReference type="InterPro" id="IPR036291">
    <property type="entry name" value="NAD(P)-bd_dom_sf"/>
</dbReference>